<keyword evidence="3" id="KW-1185">Reference proteome</keyword>
<comment type="caution">
    <text evidence="2">The sequence shown here is derived from an EMBL/GenBank/DDBJ whole genome shotgun (WGS) entry which is preliminary data.</text>
</comment>
<sequence>MPGKPQDIAPFLERIAEVAPELKGAPYEVLGEGWDSVALDVAGEWIFKFPRSADAEASLLREAGFLDAIAPHVRMNVPRLIVHDRGGRPFSQHRKIAGEHLLAEGYRKLGDTQRDRLAWQLAELYADLHAIPLEVMVAAGAEPVEAFPSPEWIEERLHRLPAHLQAYGRDVVARWRDEIARPADLIFGQFDGHGWNMAFDHATGTLNGVYDFADAGIGERHRDFALPNLIDPELTGRVIAHYADLTGIAIDPARVDLNTAVQRFWEHLTDDEIDQSWLDAWAEYEAALR</sequence>
<name>A0A0F5FT21_9HYPH</name>
<dbReference type="InterPro" id="IPR002575">
    <property type="entry name" value="Aminoglycoside_PTrfase"/>
</dbReference>
<accession>A0A0F5FT21</accession>
<evidence type="ECO:0000313" key="2">
    <source>
        <dbReference type="EMBL" id="KKB11988.1"/>
    </source>
</evidence>
<dbReference type="PANTHER" id="PTHR21310">
    <property type="entry name" value="AMINOGLYCOSIDE PHOSPHOTRANSFERASE-RELATED-RELATED"/>
    <property type="match status" value="1"/>
</dbReference>
<dbReference type="Proteomes" id="UP000033632">
    <property type="component" value="Unassembled WGS sequence"/>
</dbReference>
<dbReference type="InterPro" id="IPR011009">
    <property type="entry name" value="Kinase-like_dom_sf"/>
</dbReference>
<evidence type="ECO:0000313" key="3">
    <source>
        <dbReference type="Proteomes" id="UP000033632"/>
    </source>
</evidence>
<reference evidence="2 3" key="1">
    <citation type="submission" date="2015-03" db="EMBL/GenBank/DDBJ databases">
        <authorList>
            <person name="Hassan Y.I."/>
            <person name="Lepp D."/>
            <person name="Li X.-Z."/>
            <person name="Zhou T."/>
        </authorList>
    </citation>
    <scope>NUCLEOTIDE SEQUENCE [LARGE SCALE GENOMIC DNA]</scope>
    <source>
        <strain evidence="2 3">BD-c194</strain>
    </source>
</reference>
<dbReference type="PANTHER" id="PTHR21310:SF15">
    <property type="entry name" value="AMINOGLYCOSIDE PHOSPHOTRANSFERASE DOMAIN-CONTAINING PROTEIN"/>
    <property type="match status" value="1"/>
</dbReference>
<dbReference type="InterPro" id="IPR051678">
    <property type="entry name" value="AGP_Transferase"/>
</dbReference>
<dbReference type="STRING" id="443610.VE25_09360"/>
<dbReference type="OrthoDB" id="1550312at2"/>
<dbReference type="SUPFAM" id="SSF56112">
    <property type="entry name" value="Protein kinase-like (PK-like)"/>
    <property type="match status" value="1"/>
</dbReference>
<gene>
    <name evidence="2" type="ORF">VE25_09360</name>
</gene>
<dbReference type="RefSeq" id="WP_046108354.1">
    <property type="nucleotide sequence ID" value="NZ_JZEX01000097.1"/>
</dbReference>
<dbReference type="Gene3D" id="3.90.1200.10">
    <property type="match status" value="1"/>
</dbReference>
<dbReference type="AlphaFoldDB" id="A0A0F5FT21"/>
<organism evidence="2 3">
    <name type="scientific">Devosia geojensis</name>
    <dbReference type="NCBI Taxonomy" id="443610"/>
    <lineage>
        <taxon>Bacteria</taxon>
        <taxon>Pseudomonadati</taxon>
        <taxon>Pseudomonadota</taxon>
        <taxon>Alphaproteobacteria</taxon>
        <taxon>Hyphomicrobiales</taxon>
        <taxon>Devosiaceae</taxon>
        <taxon>Devosia</taxon>
    </lineage>
</organism>
<dbReference type="Gene3D" id="3.30.200.20">
    <property type="entry name" value="Phosphorylase Kinase, domain 1"/>
    <property type="match status" value="1"/>
</dbReference>
<dbReference type="Pfam" id="PF01636">
    <property type="entry name" value="APH"/>
    <property type="match status" value="1"/>
</dbReference>
<dbReference type="PATRIC" id="fig|443610.3.peg.35"/>
<proteinExistence type="predicted"/>
<feature type="domain" description="Aminoglycoside phosphotransferase" evidence="1">
    <location>
        <begin position="29"/>
        <end position="253"/>
    </location>
</feature>
<evidence type="ECO:0000259" key="1">
    <source>
        <dbReference type="Pfam" id="PF01636"/>
    </source>
</evidence>
<protein>
    <recommendedName>
        <fullName evidence="1">Aminoglycoside phosphotransferase domain-containing protein</fullName>
    </recommendedName>
</protein>
<dbReference type="EMBL" id="JZEX01000097">
    <property type="protein sequence ID" value="KKB11988.1"/>
    <property type="molecule type" value="Genomic_DNA"/>
</dbReference>